<organism evidence="1 2">
    <name type="scientific">Mycena maculata</name>
    <dbReference type="NCBI Taxonomy" id="230809"/>
    <lineage>
        <taxon>Eukaryota</taxon>
        <taxon>Fungi</taxon>
        <taxon>Dikarya</taxon>
        <taxon>Basidiomycota</taxon>
        <taxon>Agaricomycotina</taxon>
        <taxon>Agaricomycetes</taxon>
        <taxon>Agaricomycetidae</taxon>
        <taxon>Agaricales</taxon>
        <taxon>Marasmiineae</taxon>
        <taxon>Mycenaceae</taxon>
        <taxon>Mycena</taxon>
    </lineage>
</organism>
<comment type="caution">
    <text evidence="1">The sequence shown here is derived from an EMBL/GenBank/DDBJ whole genome shotgun (WGS) entry which is preliminary data.</text>
</comment>
<dbReference type="EMBL" id="JARJLG010000128">
    <property type="protein sequence ID" value="KAJ7740221.1"/>
    <property type="molecule type" value="Genomic_DNA"/>
</dbReference>
<dbReference type="Proteomes" id="UP001215280">
    <property type="component" value="Unassembled WGS sequence"/>
</dbReference>
<accession>A0AAD7N0A6</accession>
<reference evidence="1" key="1">
    <citation type="submission" date="2023-03" db="EMBL/GenBank/DDBJ databases">
        <title>Massive genome expansion in bonnet fungi (Mycena s.s.) driven by repeated elements and novel gene families across ecological guilds.</title>
        <authorList>
            <consortium name="Lawrence Berkeley National Laboratory"/>
            <person name="Harder C.B."/>
            <person name="Miyauchi S."/>
            <person name="Viragh M."/>
            <person name="Kuo A."/>
            <person name="Thoen E."/>
            <person name="Andreopoulos B."/>
            <person name="Lu D."/>
            <person name="Skrede I."/>
            <person name="Drula E."/>
            <person name="Henrissat B."/>
            <person name="Morin E."/>
            <person name="Kohler A."/>
            <person name="Barry K."/>
            <person name="LaButti K."/>
            <person name="Morin E."/>
            <person name="Salamov A."/>
            <person name="Lipzen A."/>
            <person name="Mereny Z."/>
            <person name="Hegedus B."/>
            <person name="Baldrian P."/>
            <person name="Stursova M."/>
            <person name="Weitz H."/>
            <person name="Taylor A."/>
            <person name="Grigoriev I.V."/>
            <person name="Nagy L.G."/>
            <person name="Martin F."/>
            <person name="Kauserud H."/>
        </authorList>
    </citation>
    <scope>NUCLEOTIDE SEQUENCE</scope>
    <source>
        <strain evidence="1">CBHHK188m</strain>
    </source>
</reference>
<sequence>MLIDAVLLSICQITEGRNVDTSVAILPGMRLASGDGVLISNPDTKYEAWSTGNVDYDVIQYPDQDDNKARFLGVDTSRDGILDLAPGRLYLFKAVGQAIALSELTSQDTLKFCLSNLWTFLALCRSG</sequence>
<proteinExistence type="predicted"/>
<dbReference type="AlphaFoldDB" id="A0AAD7N0A6"/>
<keyword evidence="2" id="KW-1185">Reference proteome</keyword>
<evidence type="ECO:0000313" key="2">
    <source>
        <dbReference type="Proteomes" id="UP001215280"/>
    </source>
</evidence>
<evidence type="ECO:0000313" key="1">
    <source>
        <dbReference type="EMBL" id="KAJ7740221.1"/>
    </source>
</evidence>
<name>A0AAD7N0A6_9AGAR</name>
<protein>
    <submittedName>
        <fullName evidence="1">Uncharacterized protein</fullName>
    </submittedName>
</protein>
<gene>
    <name evidence="1" type="ORF">DFH07DRAFT_839246</name>
</gene>